<feature type="non-terminal residue" evidence="3">
    <location>
        <position position="1107"/>
    </location>
</feature>
<feature type="compositionally biased region" description="Polar residues" evidence="2">
    <location>
        <begin position="1038"/>
        <end position="1066"/>
    </location>
</feature>
<evidence type="ECO:0000313" key="4">
    <source>
        <dbReference type="Proteomes" id="UP000654075"/>
    </source>
</evidence>
<evidence type="ECO:0000256" key="1">
    <source>
        <dbReference type="ARBA" id="ARBA00006298"/>
    </source>
</evidence>
<protein>
    <submittedName>
        <fullName evidence="3">Uncharacterized protein</fullName>
    </submittedName>
</protein>
<dbReference type="AlphaFoldDB" id="A0A813FAM5"/>
<dbReference type="Proteomes" id="UP000654075">
    <property type="component" value="Unassembled WGS sequence"/>
</dbReference>
<feature type="region of interest" description="Disordered" evidence="2">
    <location>
        <begin position="283"/>
        <end position="347"/>
    </location>
</feature>
<feature type="non-terminal residue" evidence="3">
    <location>
        <position position="1"/>
    </location>
</feature>
<feature type="compositionally biased region" description="Basic and acidic residues" evidence="2">
    <location>
        <begin position="335"/>
        <end position="347"/>
    </location>
</feature>
<organism evidence="3 4">
    <name type="scientific">Polarella glacialis</name>
    <name type="common">Dinoflagellate</name>
    <dbReference type="NCBI Taxonomy" id="89957"/>
    <lineage>
        <taxon>Eukaryota</taxon>
        <taxon>Sar</taxon>
        <taxon>Alveolata</taxon>
        <taxon>Dinophyceae</taxon>
        <taxon>Suessiales</taxon>
        <taxon>Suessiaceae</taxon>
        <taxon>Polarella</taxon>
    </lineage>
</organism>
<accession>A0A813FAM5</accession>
<dbReference type="InterPro" id="IPR019183">
    <property type="entry name" value="NAA25_NatB_aux_su"/>
</dbReference>
<proteinExistence type="inferred from homology"/>
<evidence type="ECO:0000313" key="3">
    <source>
        <dbReference type="EMBL" id="CAE8609573.1"/>
    </source>
</evidence>
<feature type="compositionally biased region" description="Basic and acidic residues" evidence="2">
    <location>
        <begin position="301"/>
        <end position="328"/>
    </location>
</feature>
<feature type="region of interest" description="Disordered" evidence="2">
    <location>
        <begin position="973"/>
        <end position="1073"/>
    </location>
</feature>
<dbReference type="EMBL" id="CAJNNV010024360">
    <property type="protein sequence ID" value="CAE8609573.1"/>
    <property type="molecule type" value="Genomic_DNA"/>
</dbReference>
<comment type="similarity">
    <text evidence="1">Belongs to the MDM20/NAA25 family.</text>
</comment>
<sequence length="1107" mass="119980">VSLFLALAYQGQRLPRLQQVALNLHRRFGKQQFLLWAVAAIMLQVRKAGLHRSLDLAEALLMRCPPVSSRSRKEDPLPTKPRDSFSILLIHIAMFRQQGKYRKALTLLEDNWNDAPLVQDAMQLQVTLLAEAGDLTAAAEAARTKFLHRMDQWSSVKEYITAVFRAEGFLEPQTMQGRQKAEHAFALSNSMAAARQKVSKAGTLDEVVISARRGGILTSQATVSNINNELTFRGAQARQKEAGVDLLDFAGRVGGAIAELACEAKAHARGRIHRHVTVGSAKVAARRHSQNRHLDAIVQEKAGDDDRRASFAESKESGSEQGEPKELSDEFWDAGDQKQSADPDRSGHQVRDAFMLFKRLQGHPEHKACRSLYLAELEMRAVAFACSESEALVRSEAAAVSTSASLGANVTWPLPGLNADFADFVEILAAYFGRFGHVGGCYTDMKPYLSLLDESRADMLMQKLEQQQATECHALQRRLTLARLRHGLRILEGAPPEELAEEVLSLLALWSEIGSKDFKSHETESEDLKAAVQSARQSPVVGSAPPPVRRAGRCHGISEEAVPTVDPEDLLCIAVVQLLELDRAYCLQKAGEAQRRTEEPVRMTRNSATHDAGSLPSLHERGYYLDALALLELGAKRSPNCARLRVLLAALYGATGAAVPMRKWCDSVGLGGALGGPIRVFSLDILRTFGAWPEMLEVCYKMQAAEKELETAAREALVAACEESGNGKGAHGIQRCREYTAALESAGLSRKRGRALVEEATVRALACSNFKALSAYLDGPAVSENLVLSAASSAPPPARGLGAGGIEEDLIALQFLNTLPRITPLQGLVLGLIGATRLTWPRARLATPHAQWYTAFRQAPLLSGAACAVAAAWPGAGFPEEEAPEIRGLSKPVPSLSGCLEEIVALRTLSSQGVLRLRAQLLLIVRAMLKQSPSEDEVSLLLSDFQAGLAEEGVALHCDPTTIIGQHLKVIPSTKQQDHSMSFERKDEPDSPRSPGRAAGWRRVKSALARTQDLDRGEPGSPGAANADELQGAKRPSQRPSTTTSVNLVLRPSSMSRKSNVKGQTQPPSTAPAVITSSAVTVASATSSRNEVYVPIEVQPLHPDDPK</sequence>
<dbReference type="PANTHER" id="PTHR22767:SF3">
    <property type="entry name" value="N-ALPHA-ACETYLTRANSFERASE 25, NATB AUXILIARY SUBUNIT"/>
    <property type="match status" value="1"/>
</dbReference>
<gene>
    <name evidence="3" type="ORF">PGLA1383_LOCUS27398</name>
</gene>
<evidence type="ECO:0000256" key="2">
    <source>
        <dbReference type="SAM" id="MobiDB-lite"/>
    </source>
</evidence>
<dbReference type="PANTHER" id="PTHR22767">
    <property type="entry name" value="N-TERMINAL ACETYLTRANSFERASE-RELATED"/>
    <property type="match status" value="1"/>
</dbReference>
<name>A0A813FAM5_POLGL</name>
<dbReference type="Pfam" id="PF09797">
    <property type="entry name" value="NatB_MDM20"/>
    <property type="match status" value="1"/>
</dbReference>
<dbReference type="GO" id="GO:0031416">
    <property type="term" value="C:NatB complex"/>
    <property type="evidence" value="ECO:0007669"/>
    <property type="project" value="TreeGrafter"/>
</dbReference>
<keyword evidence="4" id="KW-1185">Reference proteome</keyword>
<comment type="caution">
    <text evidence="3">The sequence shown here is derived from an EMBL/GenBank/DDBJ whole genome shotgun (WGS) entry which is preliminary data.</text>
</comment>
<feature type="compositionally biased region" description="Basic and acidic residues" evidence="2">
    <location>
        <begin position="976"/>
        <end position="991"/>
    </location>
</feature>
<reference evidence="3" key="1">
    <citation type="submission" date="2021-02" db="EMBL/GenBank/DDBJ databases">
        <authorList>
            <person name="Dougan E. K."/>
            <person name="Rhodes N."/>
            <person name="Thang M."/>
            <person name="Chan C."/>
        </authorList>
    </citation>
    <scope>NUCLEOTIDE SEQUENCE</scope>
</reference>